<proteinExistence type="predicted"/>
<feature type="transmembrane region" description="Helical" evidence="6">
    <location>
        <begin position="523"/>
        <end position="547"/>
    </location>
</feature>
<evidence type="ECO:0000313" key="9">
    <source>
        <dbReference type="EMBL" id="XCM39355.1"/>
    </source>
</evidence>
<dbReference type="InterPro" id="IPR025405">
    <property type="entry name" value="DUF4131"/>
</dbReference>
<dbReference type="Pfam" id="PF13567">
    <property type="entry name" value="DUF4131"/>
    <property type="match status" value="1"/>
</dbReference>
<dbReference type="EMBL" id="CP159837">
    <property type="protein sequence ID" value="XCM39355.1"/>
    <property type="molecule type" value="Genomic_DNA"/>
</dbReference>
<dbReference type="PANTHER" id="PTHR30619:SF1">
    <property type="entry name" value="RECOMBINATION PROTEIN 2"/>
    <property type="match status" value="1"/>
</dbReference>
<reference evidence="9" key="1">
    <citation type="submission" date="2024-07" db="EMBL/GenBank/DDBJ databases">
        <authorList>
            <person name="Kim Y.J."/>
            <person name="Jeong J.Y."/>
        </authorList>
    </citation>
    <scope>NUCLEOTIDE SEQUENCE</scope>
    <source>
        <strain evidence="9">GIHE-MW2</strain>
    </source>
</reference>
<feature type="transmembrane region" description="Helical" evidence="6">
    <location>
        <begin position="436"/>
        <end position="456"/>
    </location>
</feature>
<dbReference type="InterPro" id="IPR052159">
    <property type="entry name" value="Competence_DNA_uptake"/>
</dbReference>
<dbReference type="PANTHER" id="PTHR30619">
    <property type="entry name" value="DNA INTERNALIZATION/COMPETENCE PROTEIN COMEC/REC2"/>
    <property type="match status" value="1"/>
</dbReference>
<keyword evidence="5 6" id="KW-0472">Membrane</keyword>
<dbReference type="RefSeq" id="WP_054468653.1">
    <property type="nucleotide sequence ID" value="NZ_CP159837.1"/>
</dbReference>
<evidence type="ECO:0000259" key="7">
    <source>
        <dbReference type="Pfam" id="PF03772"/>
    </source>
</evidence>
<dbReference type="GO" id="GO:0005886">
    <property type="term" value="C:plasma membrane"/>
    <property type="evidence" value="ECO:0007669"/>
    <property type="project" value="UniProtKB-SubCell"/>
</dbReference>
<evidence type="ECO:0000256" key="4">
    <source>
        <dbReference type="ARBA" id="ARBA00022989"/>
    </source>
</evidence>
<feature type="transmembrane region" description="Helical" evidence="6">
    <location>
        <begin position="462"/>
        <end position="490"/>
    </location>
</feature>
<evidence type="ECO:0000256" key="3">
    <source>
        <dbReference type="ARBA" id="ARBA00022692"/>
    </source>
</evidence>
<dbReference type="NCBIfam" id="TIGR00360">
    <property type="entry name" value="ComEC_N-term"/>
    <property type="match status" value="1"/>
</dbReference>
<organism evidence="9">
    <name type="scientific">Planktothricoides raciborskii GIHE-MW2</name>
    <dbReference type="NCBI Taxonomy" id="2792601"/>
    <lineage>
        <taxon>Bacteria</taxon>
        <taxon>Bacillati</taxon>
        <taxon>Cyanobacteriota</taxon>
        <taxon>Cyanophyceae</taxon>
        <taxon>Oscillatoriophycideae</taxon>
        <taxon>Oscillatoriales</taxon>
        <taxon>Oscillatoriaceae</taxon>
        <taxon>Planktothricoides</taxon>
    </lineage>
</organism>
<feature type="transmembrane region" description="Helical" evidence="6">
    <location>
        <begin position="347"/>
        <end position="373"/>
    </location>
</feature>
<dbReference type="AlphaFoldDB" id="A0AAU8JLK0"/>
<feature type="domain" description="DUF4131" evidence="8">
    <location>
        <begin position="34"/>
        <end position="238"/>
    </location>
</feature>
<evidence type="ECO:0000256" key="6">
    <source>
        <dbReference type="SAM" id="Phobius"/>
    </source>
</evidence>
<evidence type="ECO:0000259" key="8">
    <source>
        <dbReference type="Pfam" id="PF13567"/>
    </source>
</evidence>
<gene>
    <name evidence="9" type="ORF">ABWT76_002275</name>
</gene>
<dbReference type="InterPro" id="IPR004477">
    <property type="entry name" value="ComEC_N"/>
</dbReference>
<feature type="transmembrane region" description="Helical" evidence="6">
    <location>
        <begin position="556"/>
        <end position="573"/>
    </location>
</feature>
<comment type="subcellular location">
    <subcellularLocation>
        <location evidence="1">Cell membrane</location>
        <topology evidence="1">Multi-pass membrane protein</topology>
    </subcellularLocation>
</comment>
<accession>A0AAU8JLK0</accession>
<protein>
    <submittedName>
        <fullName evidence="9">ComEC/Rec2 family competence protein</fullName>
    </submittedName>
</protein>
<keyword evidence="3 6" id="KW-0812">Transmembrane</keyword>
<feature type="transmembrane region" description="Helical" evidence="6">
    <location>
        <begin position="30"/>
        <end position="46"/>
    </location>
</feature>
<evidence type="ECO:0000256" key="5">
    <source>
        <dbReference type="ARBA" id="ARBA00023136"/>
    </source>
</evidence>
<evidence type="ECO:0000256" key="1">
    <source>
        <dbReference type="ARBA" id="ARBA00004651"/>
    </source>
</evidence>
<feature type="transmembrane region" description="Helical" evidence="6">
    <location>
        <begin position="380"/>
        <end position="400"/>
    </location>
</feature>
<dbReference type="Pfam" id="PF03772">
    <property type="entry name" value="Competence"/>
    <property type="match status" value="1"/>
</dbReference>
<sequence>MTSVSLIVICLAYIVGLLMTAVPYGGYGVLGLGVAIAAIVSLPLPVRFRNLRNNVKPAIWLTAGVMGLVASFYLQWRTPTPAPDDISKFLSLVNPENQEQVAAPLATVSGKVLATPSLTRSEKVRLWLKPTHLQIVVAEKEINDEQNDEQNSDLDSYCSVAEEVSVEEPDTKLLKYDCQVSGKLYVTVPLLQGTGRYPGQLLTVTGQLYEPKAAANPGAFDFKAYLAKEGCFAGLAGRYITASPETGLREETRFPQPSWGLWQVRRRIVKSQTRWLGVPHGLLVSAMVLGRLAVDLPFDIRDEFIQVGLAHVLAASGFHVAIILSLVQVLTSGFSDRLKLGNGTTVLIAYVCLTGGSASVWRAAFMGFAALLAPVMQRRVNSLGCLLLAAFVLLLINPLWIWDLGFQLSFLATLGLLVTSPAVMKRLDWLPTAIASLIAVPIAATIWVLPLLLYVFSQISTYSILVNIITSFLISWITMGGFISAVLGAVWPIAGSAVAWLLYYPLELLILIVRFFSQLPGSLISTGTLSLVQMLILYGLIIFLWLVPWWHKGRRWVWAFLFAIALLVVPVWHRQTTVFQVTALQTNGQPVLVIQDQGKVTLINSGDQNTARYTILPFLRQQAINQIDWGIATSSPGSRSGWYLIMQQVKIKNFASPGTLNATLTSVVQDRNVSYQVLPVGKILPAAGSTSVKLLQDQPAVVELTIGNQTWLWLEELNQSEQSQLLQNKSLLRPEAKPLQVLWWSGQPLKADLLIALKPEVAIATSENVDEETAAILTEVNTPIYSTERDGALQWTPDQGFFGVSEDIDRSDSLF</sequence>
<keyword evidence="4 6" id="KW-1133">Transmembrane helix</keyword>
<feature type="domain" description="ComEC/Rec2-related protein" evidence="7">
    <location>
        <begin position="296"/>
        <end position="549"/>
    </location>
</feature>
<evidence type="ECO:0000256" key="2">
    <source>
        <dbReference type="ARBA" id="ARBA00022475"/>
    </source>
</evidence>
<name>A0AAU8JLK0_9CYAN</name>
<feature type="transmembrane region" description="Helical" evidence="6">
    <location>
        <begin position="306"/>
        <end position="327"/>
    </location>
</feature>
<keyword evidence="2" id="KW-1003">Cell membrane</keyword>
<feature type="transmembrane region" description="Helical" evidence="6">
    <location>
        <begin position="497"/>
        <end position="517"/>
    </location>
</feature>